<organism evidence="2 3">
    <name type="scientific">Plasmodium ovale curtisi</name>
    <dbReference type="NCBI Taxonomy" id="864141"/>
    <lineage>
        <taxon>Eukaryota</taxon>
        <taxon>Sar</taxon>
        <taxon>Alveolata</taxon>
        <taxon>Apicomplexa</taxon>
        <taxon>Aconoidasida</taxon>
        <taxon>Haemosporida</taxon>
        <taxon>Plasmodiidae</taxon>
        <taxon>Plasmodium</taxon>
        <taxon>Plasmodium (Plasmodium)</taxon>
    </lineage>
</organism>
<dbReference type="EMBL" id="FLQV01000693">
    <property type="protein sequence ID" value="SBS97379.1"/>
    <property type="molecule type" value="Genomic_DNA"/>
</dbReference>
<proteinExistence type="predicted"/>
<reference evidence="2" key="1">
    <citation type="submission" date="2016-05" db="EMBL/GenBank/DDBJ databases">
        <authorList>
            <person name="Lavstsen T."/>
            <person name="Jespersen J.S."/>
        </authorList>
    </citation>
    <scope>NUCLEOTIDE SEQUENCE [LARGE SCALE GENOMIC DNA]</scope>
</reference>
<protein>
    <submittedName>
        <fullName evidence="2">Uncharacterized protein</fullName>
    </submittedName>
</protein>
<evidence type="ECO:0000313" key="2">
    <source>
        <dbReference type="EMBL" id="SBS97379.1"/>
    </source>
</evidence>
<gene>
    <name evidence="2" type="ORF">POVCU1_037750</name>
    <name evidence="1" type="ORF">POVCU2_0040870</name>
</gene>
<reference evidence="3 4" key="2">
    <citation type="submission" date="2016-05" db="EMBL/GenBank/DDBJ databases">
        <authorList>
            <person name="Naeem Raeece"/>
        </authorList>
    </citation>
    <scope>NUCLEOTIDE SEQUENCE [LARGE SCALE GENOMIC DNA]</scope>
</reference>
<evidence type="ECO:0000313" key="1">
    <source>
        <dbReference type="EMBL" id="SBS87100.1"/>
    </source>
</evidence>
<evidence type="ECO:0000313" key="3">
    <source>
        <dbReference type="Proteomes" id="UP000078546"/>
    </source>
</evidence>
<name>A0A1A8WYD9_PLAOA</name>
<dbReference type="EMBL" id="FLQU01000543">
    <property type="protein sequence ID" value="SBS87100.1"/>
    <property type="molecule type" value="Genomic_DNA"/>
</dbReference>
<dbReference type="Proteomes" id="UP000078546">
    <property type="component" value="Unassembled WGS sequence"/>
</dbReference>
<dbReference type="Proteomes" id="UP000078560">
    <property type="component" value="Unassembled WGS sequence"/>
</dbReference>
<sequence length="107" mass="12532">MPPDMPIDMTPDTPLYVTLALQLHTLSEVFPLFLTPYIGNLPVLVTRRRLKSETTALVKRPLQSIPMAVVYTWWKRCNLHLCRRCNTIEIIQKEKSKSSSTYEWENR</sequence>
<dbReference type="AlphaFoldDB" id="A0A1A8WYD9"/>
<evidence type="ECO:0000313" key="4">
    <source>
        <dbReference type="Proteomes" id="UP000078560"/>
    </source>
</evidence>
<accession>A0A1A8WYD9</accession>